<dbReference type="HOGENOM" id="CLU_000050_1_0_1"/>
<name>B7PT76_IXOSC</name>
<dbReference type="GO" id="GO:0016874">
    <property type="term" value="F:ligase activity"/>
    <property type="evidence" value="ECO:0007669"/>
    <property type="project" value="UniProtKB-KW"/>
</dbReference>
<dbReference type="OrthoDB" id="6515339at2759"/>
<dbReference type="EMBL" id="ABJB011097603">
    <property type="status" value="NOT_ANNOTATED_CDS"/>
    <property type="molecule type" value="Genomic_DNA"/>
</dbReference>
<dbReference type="PANTHER" id="PTHR48103:SF2">
    <property type="entry name" value="MIDASIN"/>
    <property type="match status" value="1"/>
</dbReference>
<dbReference type="EMBL" id="ABJB010225774">
    <property type="status" value="NOT_ANNOTATED_CDS"/>
    <property type="molecule type" value="Genomic_DNA"/>
</dbReference>
<keyword evidence="10" id="KW-0436">Ligase</keyword>
<dbReference type="EMBL" id="ABJB010174647">
    <property type="status" value="NOT_ANNOTATED_CDS"/>
    <property type="molecule type" value="Genomic_DNA"/>
</dbReference>
<dbReference type="FunFam" id="3.40.50.300:FF:002451">
    <property type="entry name" value="Midasin"/>
    <property type="match status" value="1"/>
</dbReference>
<keyword evidence="7" id="KW-0143">Chaperone</keyword>
<dbReference type="SUPFAM" id="SSF52540">
    <property type="entry name" value="P-loop containing nucleoside triphosphate hydrolases"/>
    <property type="match status" value="6"/>
</dbReference>
<reference evidence="10 12" key="1">
    <citation type="submission" date="2008-03" db="EMBL/GenBank/DDBJ databases">
        <title>Annotation of Ixodes scapularis.</title>
        <authorList>
            <consortium name="Ixodes scapularis Genome Project Consortium"/>
            <person name="Caler E."/>
            <person name="Hannick L.I."/>
            <person name="Bidwell S."/>
            <person name="Joardar V."/>
            <person name="Thiagarajan M."/>
            <person name="Amedeo P."/>
            <person name="Galinsky K.J."/>
            <person name="Schobel S."/>
            <person name="Inman J."/>
            <person name="Hostetler J."/>
            <person name="Miller J."/>
            <person name="Hammond M."/>
            <person name="Megy K."/>
            <person name="Lawson D."/>
            <person name="Kodira C."/>
            <person name="Sutton G."/>
            <person name="Meyer J."/>
            <person name="Hill C.A."/>
            <person name="Birren B."/>
            <person name="Nene V."/>
            <person name="Collins F."/>
            <person name="Alarcon-Chaidez F."/>
            <person name="Wikel S."/>
            <person name="Strausberg R."/>
        </authorList>
    </citation>
    <scope>NUCLEOTIDE SEQUENCE [LARGE SCALE GENOMIC DNA]</scope>
    <source>
        <strain evidence="12">Wikel</strain>
        <strain evidence="10">Wikel colony</strain>
    </source>
</reference>
<evidence type="ECO:0000259" key="9">
    <source>
        <dbReference type="SMART" id="SM00382"/>
    </source>
</evidence>
<dbReference type="SMART" id="SM00382">
    <property type="entry name" value="AAA"/>
    <property type="match status" value="4"/>
</dbReference>
<dbReference type="EMBL" id="ABJB010635310">
    <property type="status" value="NOT_ANNOTATED_CDS"/>
    <property type="molecule type" value="Genomic_DNA"/>
</dbReference>
<dbReference type="GO" id="GO:0016887">
    <property type="term" value="F:ATP hydrolysis activity"/>
    <property type="evidence" value="ECO:0007669"/>
    <property type="project" value="InterPro"/>
</dbReference>
<gene>
    <name evidence="10" type="ORF">IscW_ISCW019504</name>
</gene>
<dbReference type="Pfam" id="PF07728">
    <property type="entry name" value="AAA_5"/>
    <property type="match status" value="5"/>
</dbReference>
<evidence type="ECO:0000256" key="7">
    <source>
        <dbReference type="ARBA" id="ARBA00023186"/>
    </source>
</evidence>
<dbReference type="PaxDb" id="6945-B7PT76"/>
<sequence>MIACPGETDVWSLSNYDLYNAVALLCEQSRKPPQELRQWLSQKNWSPSTRGSLLDQLSQLLLRGDSTADLVAQLCCPLLPELLDRCARHPRHRKRLCLVLGRLAARFPAAAHFAEAYLKDQGCLPALLEGMLGEGHCEAPAAKRPRVETPLDVVGCCLQLLSAWPQQLRSRWDWSPLLPLLQHSSAPVRWLATEVALASLRPPTWPPCSESPGLLWTHSDLSAGVACISGLLLPRSLTAGNKPLDKALHQGCWLLLEDLERASPDVSSLLLPVLQHGALPGLPSNPGFQLLATHREGGHRGGGALLPTEALWASVTLDHPSREEMEQMIIHEWPQLEPLAGRLLDMLCQLRERGSPVRRAVSQRDLVKLCRRLTGREFTLEGVRVAEEAFQDAMDCLCQSVREPEQRLALAQAVGAKLGLPKAQVGAYFTANHKPTILENSTAVTVGRVTLPRRGRGRNRESNSGVFAGTRPALALLEQLAAAVANREPVLLVGETGVGKTAAVQHLARLTGNSLTVLNMSQQSDSTDLLGGFKPVDVKILMMPLRDEFEQLFAASFCLAPNAKFLSHVTTCFSGRHWQALFRLMRHSQQCAITGVPAGSASDVDQLESWRQFGQRLEQVQLQVQQAERGLAFAFVEGALVRALETGAWVLLDEINLAEGEALESLAPVLDGSSPVLFERGDQEPVPRHPNFRLFACMNPATDVGKKDLPAGIRSRFTEVYLEEPLDACDLELVADAYLGGGPTRPTVELYLDLRRAAQESLADGTGRRPHYSLRTLCRALRYAAGDPCGSWAHSLYQGFCLSFLTALDRGSHPAVESLIRKRLIGQKVPRSPAAPLDRPSVQLEGYWVALGPLDSVSPEGYVLTTTVRRNLRDLARAAACGRHPVLLQGETSAGKTSLVRWLAARTGHVCMRLNNHEHTDLEEYLGSYGAEPGTGRLVFREGVLVEAMRQGHWIVLDELNLACSEILEALNRVLDDNRELFVPETQETIRAHPHFMLFATQNPPGRYGGRKVLSRAFRNRFLELHFEELPPEELAGILKERCKLPPSYGARMVAVMCELQLRRRETGVFAGRHGYMTLRDLFRWAERYRRTESPAGGFFNWNQYLAEEGYALLAGRVRRPQEEQLVSEVLAKHFKCKVDPERLFSRVPCEVPPPGFSHLVWTADARRLAALLERAWRFEEPVLLVGDTGCGKTTLCELWAALQGQRLRSVSCHLHSEAGDLLGGLRPGRQAGGPLFEWADGPLVEAMARGDAFLVDEINLAEDAVLERLNSLLEPERTLLLPEEGGRQLVAHPQFRLLATMNPGGDFGKRELSPALRNRFTEIWCPSTVSSADLAAIADHNLGADVRLGSLTLGAAMADFLDWIRSDELGHRCVATARDVLAWADLVKRCTSSGAMSLAASYVHGARLAFLDGLGTGTTGSEGPSAVTALRVRALAVLQRQLVAQLTSSGVPEDAWQALRDCADMDVVQDSRGLHLGPFLLPTGPLGAVSLEEAHYSLRAGTPRANALRLVRALQLDKPVLLEGPPGVGKTSLVTALARASGHPITRINLSEQTDISDLFGADLPVEGGGAGQFAWRDGPLLRALREGHWVLLDELNLASQSVLEGLNACLDHRGAVFVPELNRSFQVARGRTRLFGCQNPYRQGGARRGLPRSFLNRFTQLALEPLGQRDLEVLARCLHPGLPESTLRSMVLFNQELANQVQDQCLWGTLGSPWEFNLRDVSRWACMMEVGPPNAGDHVAIAYASRMRSPQDREKVLRLYEKVFGEAAPRRESEVRLANGWLRVGHALLARGYMGNDPPSRDWRSLRLLHVQATTLEALAKCVECGFAALLVGPSGAGKSALVHTLAGLAGHPLAVFPVGAATDALELLGNFEQVRLCQQYRGDEGLSWLGLARCPGHHSVVSLQRIEFCFRASL</sequence>
<keyword evidence="8" id="KW-0539">Nucleus</keyword>
<dbReference type="InterPro" id="IPR016024">
    <property type="entry name" value="ARM-type_fold"/>
</dbReference>
<keyword evidence="5" id="KW-0547">Nucleotide-binding</keyword>
<protein>
    <recommendedName>
        <fullName evidence="4">Midasin</fullName>
    </recommendedName>
</protein>
<evidence type="ECO:0000256" key="8">
    <source>
        <dbReference type="ARBA" id="ARBA00023242"/>
    </source>
</evidence>
<dbReference type="STRING" id="6945.B7PT76"/>
<dbReference type="FunFam" id="3.40.50.300:FF:000142">
    <property type="entry name" value="Midasin"/>
    <property type="match status" value="1"/>
</dbReference>
<dbReference type="EMBL" id="ABJB010960432">
    <property type="status" value="NOT_ANNOTATED_CDS"/>
    <property type="molecule type" value="Genomic_DNA"/>
</dbReference>
<dbReference type="InterPro" id="IPR027417">
    <property type="entry name" value="P-loop_NTPase"/>
</dbReference>
<feature type="domain" description="AAA+ ATPase" evidence="9">
    <location>
        <begin position="1179"/>
        <end position="1331"/>
    </location>
</feature>
<dbReference type="GO" id="GO:0005654">
    <property type="term" value="C:nucleoplasm"/>
    <property type="evidence" value="ECO:0007669"/>
    <property type="project" value="UniProtKB-SubCell"/>
</dbReference>
<keyword evidence="10" id="KW-0378">Hydrolase</keyword>
<evidence type="ECO:0000256" key="5">
    <source>
        <dbReference type="ARBA" id="ARBA00022741"/>
    </source>
</evidence>
<evidence type="ECO:0000313" key="10">
    <source>
        <dbReference type="EMBL" id="EEC09798.1"/>
    </source>
</evidence>
<dbReference type="GO" id="GO:0042254">
    <property type="term" value="P:ribosome biogenesis"/>
    <property type="evidence" value="ECO:0007669"/>
    <property type="project" value="UniProtKB-ARBA"/>
</dbReference>
<evidence type="ECO:0000256" key="3">
    <source>
        <dbReference type="ARBA" id="ARBA00007188"/>
    </source>
</evidence>
<comment type="subcellular location">
    <subcellularLocation>
        <location evidence="1">Nucleus</location>
        <location evidence="1">Nucleolus</location>
    </subcellularLocation>
    <subcellularLocation>
        <location evidence="2">Nucleus</location>
        <location evidence="2">Nucleoplasm</location>
    </subcellularLocation>
</comment>
<dbReference type="Pfam" id="PF17867">
    <property type="entry name" value="AAA_lid_7"/>
    <property type="match status" value="3"/>
</dbReference>
<evidence type="ECO:0000313" key="12">
    <source>
        <dbReference type="Proteomes" id="UP000001555"/>
    </source>
</evidence>
<feature type="domain" description="AAA+ ATPase" evidence="9">
    <location>
        <begin position="486"/>
        <end position="727"/>
    </location>
</feature>
<dbReference type="EnsemblMetazoa" id="ISCW019504-RA">
    <property type="protein sequence ID" value="ISCW019504-PA"/>
    <property type="gene ID" value="ISCW019504"/>
</dbReference>
<reference evidence="11" key="2">
    <citation type="submission" date="2020-05" db="UniProtKB">
        <authorList>
            <consortium name="EnsemblMetazoa"/>
        </authorList>
    </citation>
    <scope>IDENTIFICATION</scope>
    <source>
        <strain evidence="11">wikel</strain>
    </source>
</reference>
<dbReference type="Pfam" id="PF17865">
    <property type="entry name" value="AAA_lid_5"/>
    <property type="match status" value="1"/>
</dbReference>
<keyword evidence="6" id="KW-0067">ATP-binding</keyword>
<dbReference type="VEuPathDB" id="VectorBase:ISCI019504"/>
<evidence type="ECO:0000256" key="6">
    <source>
        <dbReference type="ARBA" id="ARBA00022840"/>
    </source>
</evidence>
<dbReference type="InterPro" id="IPR003593">
    <property type="entry name" value="AAA+_ATPase"/>
</dbReference>
<proteinExistence type="evidence at protein level"/>
<dbReference type="InterPro" id="IPR011704">
    <property type="entry name" value="ATPase_dyneun-rel_AAA"/>
</dbReference>
<dbReference type="EMBL" id="ABJB010392060">
    <property type="status" value="NOT_ANNOTATED_CDS"/>
    <property type="molecule type" value="Genomic_DNA"/>
</dbReference>
<keyword evidence="12" id="KW-1185">Reference proteome</keyword>
<dbReference type="FunFam" id="3.40.50.300:FF:000764">
    <property type="entry name" value="Midasin"/>
    <property type="match status" value="1"/>
</dbReference>
<dbReference type="EMBL" id="ABJB010634991">
    <property type="status" value="NOT_ANNOTATED_CDS"/>
    <property type="molecule type" value="Genomic_DNA"/>
</dbReference>
<evidence type="ECO:0000256" key="4">
    <source>
        <dbReference type="ARBA" id="ARBA00017143"/>
    </source>
</evidence>
<dbReference type="GO" id="GO:0005730">
    <property type="term" value="C:nucleolus"/>
    <property type="evidence" value="ECO:0007669"/>
    <property type="project" value="UniProtKB-SubCell"/>
</dbReference>
<dbReference type="EMBL" id="DS784171">
    <property type="protein sequence ID" value="EEC09798.1"/>
    <property type="molecule type" value="Genomic_DNA"/>
</dbReference>
<dbReference type="VEuPathDB" id="VectorBase:ISCW019504"/>
<dbReference type="EMBL" id="ABJB010329623">
    <property type="status" value="NOT_ANNOTATED_CDS"/>
    <property type="molecule type" value="Genomic_DNA"/>
</dbReference>
<dbReference type="SUPFAM" id="SSF48371">
    <property type="entry name" value="ARM repeat"/>
    <property type="match status" value="1"/>
</dbReference>
<dbReference type="Gene3D" id="3.40.50.300">
    <property type="entry name" value="P-loop containing nucleotide triphosphate hydrolases"/>
    <property type="match status" value="5"/>
</dbReference>
<accession>B7PT76</accession>
<keyword evidence="13" id="KW-1267">Proteomics identification</keyword>
<dbReference type="InterPro" id="IPR040848">
    <property type="entry name" value="AAA_lid_7"/>
</dbReference>
<evidence type="ECO:0000256" key="1">
    <source>
        <dbReference type="ARBA" id="ARBA00004604"/>
    </source>
</evidence>
<dbReference type="VEuPathDB" id="VectorBase:ISCP_027108"/>
<dbReference type="PANTHER" id="PTHR48103">
    <property type="entry name" value="MIDASIN-RELATED"/>
    <property type="match status" value="1"/>
</dbReference>
<evidence type="ECO:0000313" key="11">
    <source>
        <dbReference type="EnsemblMetazoa" id="ISCW019504-PA"/>
    </source>
</evidence>
<feature type="domain" description="AAA+ ATPase" evidence="9">
    <location>
        <begin position="1517"/>
        <end position="1661"/>
    </location>
</feature>
<dbReference type="Proteomes" id="UP000001555">
    <property type="component" value="Unassembled WGS sequence"/>
</dbReference>
<dbReference type="CDD" id="cd00009">
    <property type="entry name" value="AAA"/>
    <property type="match status" value="2"/>
</dbReference>
<comment type="similarity">
    <text evidence="3">Belongs to the midasin family.</text>
</comment>
<feature type="domain" description="AAA+ ATPase" evidence="9">
    <location>
        <begin position="882"/>
        <end position="1033"/>
    </location>
</feature>
<dbReference type="GO" id="GO:0005524">
    <property type="term" value="F:ATP binding"/>
    <property type="evidence" value="ECO:0007669"/>
    <property type="project" value="UniProtKB-KW"/>
</dbReference>
<dbReference type="InterPro" id="IPR041190">
    <property type="entry name" value="Midasin_AAA_lid_5"/>
</dbReference>
<dbReference type="InParanoid" id="B7PT76"/>
<evidence type="ECO:0007829" key="13">
    <source>
        <dbReference type="PeptideAtlas" id="B7PT76"/>
    </source>
</evidence>
<evidence type="ECO:0000256" key="2">
    <source>
        <dbReference type="ARBA" id="ARBA00004642"/>
    </source>
</evidence>
<organism>
    <name type="scientific">Ixodes scapularis</name>
    <name type="common">Black-legged tick</name>
    <name type="synonym">Deer tick</name>
    <dbReference type="NCBI Taxonomy" id="6945"/>
    <lineage>
        <taxon>Eukaryota</taxon>
        <taxon>Metazoa</taxon>
        <taxon>Ecdysozoa</taxon>
        <taxon>Arthropoda</taxon>
        <taxon>Chelicerata</taxon>
        <taxon>Arachnida</taxon>
        <taxon>Acari</taxon>
        <taxon>Parasitiformes</taxon>
        <taxon>Ixodida</taxon>
        <taxon>Ixodoidea</taxon>
        <taxon>Ixodidae</taxon>
        <taxon>Ixodinae</taxon>
        <taxon>Ixodes</taxon>
    </lineage>
</organism>